<dbReference type="Pfam" id="PF02392">
    <property type="entry name" value="Ycf4"/>
    <property type="match status" value="1"/>
</dbReference>
<keyword evidence="8 9" id="KW-0472">Membrane</keyword>
<keyword evidence="6 9" id="KW-0812">Transmembrane</keyword>
<evidence type="ECO:0000256" key="5">
    <source>
        <dbReference type="ARBA" id="ARBA00022531"/>
    </source>
</evidence>
<organism evidence="10">
    <name type="scientific">Palmophyllum crassum</name>
    <dbReference type="NCBI Taxonomy" id="1615899"/>
    <lineage>
        <taxon>Eukaryota</taxon>
        <taxon>Viridiplantae</taxon>
        <taxon>Prasinodermophyta</taxon>
        <taxon>Palmophyllophyceae</taxon>
        <taxon>Palmophyllales</taxon>
        <taxon>Palmophyllaceae</taxon>
        <taxon>Palmophyllum</taxon>
    </lineage>
</organism>
<keyword evidence="10" id="KW-0934">Plastid</keyword>
<evidence type="ECO:0000256" key="4">
    <source>
        <dbReference type="ARBA" id="ARBA00015395"/>
    </source>
</evidence>
<evidence type="ECO:0000256" key="1">
    <source>
        <dbReference type="ARBA" id="ARBA00002862"/>
    </source>
</evidence>
<accession>A0A1L7NY05</accession>
<keyword evidence="9" id="KW-0793">Thylakoid</keyword>
<comment type="subcellular location">
    <subcellularLocation>
        <location evidence="2">Membrane</location>
        <topology evidence="2">Multi-pass membrane protein</topology>
    </subcellularLocation>
    <subcellularLocation>
        <location evidence="9">Plastid</location>
        <location evidence="9">Chloroplast thylakoid membrane</location>
        <topology evidence="9">Multi-pass membrane protein</topology>
    </subcellularLocation>
</comment>
<dbReference type="AlphaFoldDB" id="A0A1L7NY05"/>
<keyword evidence="10" id="KW-0150">Chloroplast</keyword>
<feature type="transmembrane region" description="Helical" evidence="9">
    <location>
        <begin position="65"/>
        <end position="87"/>
    </location>
</feature>
<dbReference type="InterPro" id="IPR003359">
    <property type="entry name" value="PSI_Ycf4_assembly"/>
</dbReference>
<keyword evidence="7 9" id="KW-1133">Transmembrane helix</keyword>
<gene>
    <name evidence="9 10" type="primary">ycf4</name>
</gene>
<geneLocation type="chloroplast" evidence="10"/>
<dbReference type="HAMAP" id="MF_00437">
    <property type="entry name" value="Ycf4"/>
    <property type="match status" value="1"/>
</dbReference>
<reference evidence="10" key="1">
    <citation type="submission" date="2016-12" db="EMBL/GenBank/DDBJ databases">
        <title>Plant chloroplast DNA.</title>
        <authorList>
            <person name="Ihara K."/>
            <person name="Takabayashi A."/>
        </authorList>
    </citation>
    <scope>NUCLEOTIDE SEQUENCE</scope>
</reference>
<evidence type="ECO:0000256" key="8">
    <source>
        <dbReference type="ARBA" id="ARBA00023136"/>
    </source>
</evidence>
<evidence type="ECO:0000256" key="2">
    <source>
        <dbReference type="ARBA" id="ARBA00004141"/>
    </source>
</evidence>
<dbReference type="RefSeq" id="YP_009340850.1">
    <property type="nucleotide sequence ID" value="NC_033387.1"/>
</dbReference>
<dbReference type="EMBL" id="AP017927">
    <property type="protein sequence ID" value="BAW34797.1"/>
    <property type="molecule type" value="Genomic_DNA"/>
</dbReference>
<dbReference type="GO" id="GO:0009535">
    <property type="term" value="C:chloroplast thylakoid membrane"/>
    <property type="evidence" value="ECO:0007669"/>
    <property type="project" value="UniProtKB-SubCell"/>
</dbReference>
<keyword evidence="5 9" id="KW-0602">Photosynthesis</keyword>
<evidence type="ECO:0000256" key="7">
    <source>
        <dbReference type="ARBA" id="ARBA00022989"/>
    </source>
</evidence>
<sequence length="186" mass="21867">MENKKKPLIRRDFIFGSKSFINLFWAFSSLIGGSLFFLLGLCSYFKLNFLFQLNQIQFFPQGLLLLFYGLAGSLLSLYLWSILLLSIGDGYNEFNKITNRIKIFRWGFPGKNRKIKLDYSFSDIENLSLYIRQGFNPQSILYLKLKNKIKIPLTRNDSVFNLEEFEYYAADLARFLQISLKDEIEN</sequence>
<evidence type="ECO:0000256" key="9">
    <source>
        <dbReference type="HAMAP-Rule" id="MF_00437"/>
    </source>
</evidence>
<dbReference type="GO" id="GO:0015979">
    <property type="term" value="P:photosynthesis"/>
    <property type="evidence" value="ECO:0007669"/>
    <property type="project" value="UniProtKB-UniRule"/>
</dbReference>
<evidence type="ECO:0000256" key="3">
    <source>
        <dbReference type="ARBA" id="ARBA00008198"/>
    </source>
</evidence>
<comment type="function">
    <text evidence="1 9">Seems to be required for the assembly of the photosystem I complex.</text>
</comment>
<evidence type="ECO:0000256" key="6">
    <source>
        <dbReference type="ARBA" id="ARBA00022692"/>
    </source>
</evidence>
<dbReference type="GO" id="GO:0009522">
    <property type="term" value="C:photosystem I"/>
    <property type="evidence" value="ECO:0007669"/>
    <property type="project" value="InterPro"/>
</dbReference>
<evidence type="ECO:0000313" key="10">
    <source>
        <dbReference type="EMBL" id="BAW34797.1"/>
    </source>
</evidence>
<comment type="similarity">
    <text evidence="3 9">Belongs to the Ycf4 family.</text>
</comment>
<protein>
    <recommendedName>
        <fullName evidence="4 9">Photosystem I assembly protein Ycf4</fullName>
    </recommendedName>
</protein>
<feature type="transmembrane region" description="Helical" evidence="9">
    <location>
        <begin position="20"/>
        <end position="45"/>
    </location>
</feature>
<dbReference type="GeneID" id="30862115"/>
<proteinExistence type="inferred from homology"/>
<name>A0A1L7NY05_9VIRI</name>